<dbReference type="STRING" id="860235.AOZ06_08465"/>
<name>A0A0N9HU15_9PSEU</name>
<gene>
    <name evidence="1" type="ORF">AOZ06_08465</name>
</gene>
<evidence type="ECO:0008006" key="3">
    <source>
        <dbReference type="Google" id="ProtNLM"/>
    </source>
</evidence>
<dbReference type="Proteomes" id="UP000063699">
    <property type="component" value="Chromosome"/>
</dbReference>
<sequence>MTTCDLRTTAVFPVTHREHGITSVSLRELLVNAHEYTDVACVVPPATVGMLRVLYVIAARVTGLDRASSVEEWSVRRRAILNEGAFRKKHLDEYLEKYADRWDLFHPVWPWLQDPRLVEQAELKPANVLDPTRPGDNSPIWWRHTHRDHSPPIPVAEALQWLLVHHFYGSGGTGGTRQVGNVHSQHMSAGPLRSTLSFHPWCGTLFETLIAGIPSPSTVASPSGEDLAPWELGERHDPLATPPDATWPAGVLTGRSRHAILLVANDTADHVVGCYLTWAWKQKHPPHEDPYTIHSRRNDGTWEPRAADATRALWRDVDALLADHPEHHRPAILTATLSLPDRYHETLRVRAYGFDQDRKATNNAWYTATTPPLVTTMSENDPARATGARLLHTAAEEVATEMRKALRKAYRSLGTGQPGRRDDDVPWLAPADTHYWPAAENLFWDCLRHNSFDDPHRAYVRIAVDAVDVATRHISHQPPVAREVARAVQDLRIFAAKKNPRPPKTKDDDDGE</sequence>
<dbReference type="InterPro" id="IPR013381">
    <property type="entry name" value="CRISPR-assoc_prot_Cse1"/>
</dbReference>
<proteinExistence type="predicted"/>
<dbReference type="Pfam" id="PF09481">
    <property type="entry name" value="CRISPR_Cse1"/>
    <property type="match status" value="1"/>
</dbReference>
<protein>
    <recommendedName>
        <fullName evidence="3">Type I-E CRISPR-associated protein Cse1/CasA</fullName>
    </recommendedName>
</protein>
<dbReference type="RefSeq" id="WP_054288923.1">
    <property type="nucleotide sequence ID" value="NZ_CP012752.1"/>
</dbReference>
<reference evidence="1 2" key="1">
    <citation type="submission" date="2015-07" db="EMBL/GenBank/DDBJ databases">
        <title>Genome sequencing of Kibdelosporangium phytohabitans.</title>
        <authorList>
            <person name="Qin S."/>
            <person name="Xing K."/>
        </authorList>
    </citation>
    <scope>NUCLEOTIDE SEQUENCE [LARGE SCALE GENOMIC DNA]</scope>
    <source>
        <strain evidence="1 2">KLBMP1111</strain>
    </source>
</reference>
<organism evidence="1 2">
    <name type="scientific">Kibdelosporangium phytohabitans</name>
    <dbReference type="NCBI Taxonomy" id="860235"/>
    <lineage>
        <taxon>Bacteria</taxon>
        <taxon>Bacillati</taxon>
        <taxon>Actinomycetota</taxon>
        <taxon>Actinomycetes</taxon>
        <taxon>Pseudonocardiales</taxon>
        <taxon>Pseudonocardiaceae</taxon>
        <taxon>Kibdelosporangium</taxon>
    </lineage>
</organism>
<keyword evidence="2" id="KW-1185">Reference proteome</keyword>
<accession>A0A0N9HU15</accession>
<dbReference type="AlphaFoldDB" id="A0A0N9HU15"/>
<dbReference type="OrthoDB" id="3187690at2"/>
<dbReference type="EMBL" id="CP012752">
    <property type="protein sequence ID" value="ALG06952.1"/>
    <property type="molecule type" value="Genomic_DNA"/>
</dbReference>
<dbReference type="NCBIfam" id="TIGR02547">
    <property type="entry name" value="casA_cse1"/>
    <property type="match status" value="1"/>
</dbReference>
<evidence type="ECO:0000313" key="1">
    <source>
        <dbReference type="EMBL" id="ALG06952.1"/>
    </source>
</evidence>
<evidence type="ECO:0000313" key="2">
    <source>
        <dbReference type="Proteomes" id="UP000063699"/>
    </source>
</evidence>
<dbReference type="KEGG" id="kphy:AOZ06_08465"/>